<dbReference type="Pfam" id="PF03865">
    <property type="entry name" value="ShlB"/>
    <property type="match status" value="1"/>
</dbReference>
<proteinExistence type="predicted"/>
<keyword evidence="3" id="KW-0998">Cell outer membrane</keyword>
<dbReference type="InterPro" id="IPR051544">
    <property type="entry name" value="TPS_OM_transporter"/>
</dbReference>
<keyword evidence="1" id="KW-0472">Membrane</keyword>
<sequence length="567" mass="62856">MAGKVLTGRKAAVGIIIALTAWSETAMGAPAVVPPLDAGTLSSDERNNAVELPGLGDGSAAIAVPEQEKPELSMAGEVKINVTGFRITGQDIYAEKDLQQLLKEYQGRMVAFKELQAGADKLTAYFRQHGYLMARAYLPAQKINNGIVEYTIVVGRLGTVKVENKTKIHDYIVNRELGFMKPGEYLNRKKLERAVWLLSDLAGANARAKLSPGEQYGTVNVQIELAPHKGKCGAITGDNYGNRYTNYNTYGLSYDILNPEHEGGQLAVAGNMTGEELYSYNVNYSLPVLHDGWKASLGYNMLSYHLGDIYRPLEAYGTSRTLTAGLEYAMVRSQYRNVYAGLHYEHTTLADEIRVTDSCVRKYSHGVVASLYGEQPVSRGVSSWRMDYKWGTLGFRDEAGRTQDKLAQTAGTFHKMRLNWQHFERLPHKFNLLLSARGQVASHNLDSSEHFSLGGATGVRAYPASEASGDTGYLLRAELRYPVWQKDKNQVQLAGFFDHGGVKIERHHQGNGENYRCLQGAGIGALLTRSDECFLRVDYAWPIGAEQPRNDRHNSSGHLWLRGGIYF</sequence>
<dbReference type="GO" id="GO:0008320">
    <property type="term" value="F:protein transmembrane transporter activity"/>
    <property type="evidence" value="ECO:0007669"/>
    <property type="project" value="TreeGrafter"/>
</dbReference>
<dbReference type="InterPro" id="IPR013686">
    <property type="entry name" value="Polypept-transport_assoc_ShlB"/>
</dbReference>
<feature type="domain" description="Polypeptide-transport-associated ShlB-type" evidence="5">
    <location>
        <begin position="81"/>
        <end position="154"/>
    </location>
</feature>
<dbReference type="EMBL" id="VTOY01000001">
    <property type="protein sequence ID" value="TYZ24757.1"/>
    <property type="molecule type" value="Genomic_DNA"/>
</dbReference>
<dbReference type="Proteomes" id="UP000323646">
    <property type="component" value="Unassembled WGS sequence"/>
</dbReference>
<evidence type="ECO:0000313" key="6">
    <source>
        <dbReference type="EMBL" id="TYZ24757.1"/>
    </source>
</evidence>
<dbReference type="AlphaFoldDB" id="A0A5D6WA03"/>
<keyword evidence="1" id="KW-1134">Transmembrane beta strand</keyword>
<evidence type="ECO:0000259" key="4">
    <source>
        <dbReference type="Pfam" id="PF03865"/>
    </source>
</evidence>
<dbReference type="PANTHER" id="PTHR34597">
    <property type="entry name" value="SLR1661 PROTEIN"/>
    <property type="match status" value="1"/>
</dbReference>
<comment type="caution">
    <text evidence="6">The sequence shown here is derived from an EMBL/GenBank/DDBJ whole genome shotgun (WGS) entry which is preliminary data.</text>
</comment>
<dbReference type="GO" id="GO:0098046">
    <property type="term" value="C:type V protein secretion system complex"/>
    <property type="evidence" value="ECO:0007669"/>
    <property type="project" value="TreeGrafter"/>
</dbReference>
<dbReference type="RefSeq" id="WP_149170383.1">
    <property type="nucleotide sequence ID" value="NZ_VTOY01000001.1"/>
</dbReference>
<dbReference type="Gene3D" id="3.10.20.310">
    <property type="entry name" value="membrane protein fhac"/>
    <property type="match status" value="1"/>
</dbReference>
<dbReference type="Pfam" id="PF08479">
    <property type="entry name" value="POTRA_2"/>
    <property type="match status" value="1"/>
</dbReference>
<organism evidence="6 7">
    <name type="scientific">Selenomonas ruminis</name>
    <dbReference type="NCBI Taxonomy" id="2593411"/>
    <lineage>
        <taxon>Bacteria</taxon>
        <taxon>Bacillati</taxon>
        <taxon>Bacillota</taxon>
        <taxon>Negativicutes</taxon>
        <taxon>Selenomonadales</taxon>
        <taxon>Selenomonadaceae</taxon>
        <taxon>Selenomonas</taxon>
    </lineage>
</organism>
<evidence type="ECO:0000313" key="7">
    <source>
        <dbReference type="Proteomes" id="UP000323646"/>
    </source>
</evidence>
<evidence type="ECO:0000259" key="5">
    <source>
        <dbReference type="Pfam" id="PF08479"/>
    </source>
</evidence>
<feature type="domain" description="Haemolysin activator HlyB C-terminal" evidence="4">
    <location>
        <begin position="217"/>
        <end position="525"/>
    </location>
</feature>
<accession>A0A5D6WA03</accession>
<dbReference type="OrthoDB" id="596066at2"/>
<dbReference type="InterPro" id="IPR005565">
    <property type="entry name" value="Hemolysn_activator_HlyB_C"/>
</dbReference>
<protein>
    <submittedName>
        <fullName evidence="6">ShlB/FhaC/HecB family hemolysin secretion/activation protein</fullName>
    </submittedName>
</protein>
<reference evidence="6 7" key="1">
    <citation type="submission" date="2019-08" db="EMBL/GenBank/DDBJ databases">
        <title>Selenomonas sp. mPRGC5 and Selenomonas sp. mPRGC8 isolated from ruminal fluid of dairy goat (Capra hircus).</title>
        <authorList>
            <person name="Poothong S."/>
            <person name="Nuengjamnong C."/>
            <person name="Tanasupawat S."/>
        </authorList>
    </citation>
    <scope>NUCLEOTIDE SEQUENCE [LARGE SCALE GENOMIC DNA]</scope>
    <source>
        <strain evidence="7">mPRGC5</strain>
    </source>
</reference>
<keyword evidence="2" id="KW-0812">Transmembrane</keyword>
<gene>
    <name evidence="6" type="ORF">FZ040_01570</name>
</gene>
<dbReference type="PANTHER" id="PTHR34597:SF1">
    <property type="entry name" value="HEME_HEMOPEXIN TRANSPORTER PROTEIN HUXB"/>
    <property type="match status" value="1"/>
</dbReference>
<keyword evidence="7" id="KW-1185">Reference proteome</keyword>
<evidence type="ECO:0000256" key="2">
    <source>
        <dbReference type="ARBA" id="ARBA00022692"/>
    </source>
</evidence>
<dbReference type="GO" id="GO:0046819">
    <property type="term" value="P:protein secretion by the type V secretion system"/>
    <property type="evidence" value="ECO:0007669"/>
    <property type="project" value="TreeGrafter"/>
</dbReference>
<evidence type="ECO:0000256" key="3">
    <source>
        <dbReference type="ARBA" id="ARBA00023237"/>
    </source>
</evidence>
<evidence type="ECO:0000256" key="1">
    <source>
        <dbReference type="ARBA" id="ARBA00022452"/>
    </source>
</evidence>
<name>A0A5D6WA03_9FIRM</name>
<dbReference type="Gene3D" id="2.40.160.50">
    <property type="entry name" value="membrane protein fhac: a member of the omp85/tpsb transporter family"/>
    <property type="match status" value="1"/>
</dbReference>